<evidence type="ECO:0000313" key="2">
    <source>
        <dbReference type="Proteomes" id="UP000499080"/>
    </source>
</evidence>
<reference evidence="1 2" key="1">
    <citation type="journal article" date="2019" name="Sci. Rep.">
        <title>Orb-weaving spider Araneus ventricosus genome elucidates the spidroin gene catalogue.</title>
        <authorList>
            <person name="Kono N."/>
            <person name="Nakamura H."/>
            <person name="Ohtoshi R."/>
            <person name="Moran D.A.P."/>
            <person name="Shinohara A."/>
            <person name="Yoshida Y."/>
            <person name="Fujiwara M."/>
            <person name="Mori M."/>
            <person name="Tomita M."/>
            <person name="Arakawa K."/>
        </authorList>
    </citation>
    <scope>NUCLEOTIDE SEQUENCE [LARGE SCALE GENOMIC DNA]</scope>
</reference>
<proteinExistence type="predicted"/>
<dbReference type="EMBL" id="BGPR01080490">
    <property type="protein sequence ID" value="GBL78933.1"/>
    <property type="molecule type" value="Genomic_DNA"/>
</dbReference>
<gene>
    <name evidence="1" type="ORF">AVEN_211387_1</name>
</gene>
<evidence type="ECO:0000313" key="1">
    <source>
        <dbReference type="EMBL" id="GBL78933.1"/>
    </source>
</evidence>
<sequence length="101" mass="11328">MVTPTPPSRKRENSPLSEAFYTCFLFLELVAEPGAVLVDDPVYSSAENCPSPISKLIPHMSQIEPQFVEKLWVQPPKCCQQKTFVSKLVKTMQKSNGCQAR</sequence>
<accession>A0A4Y2AGI1</accession>
<dbReference type="AlphaFoldDB" id="A0A4Y2AGI1"/>
<organism evidence="1 2">
    <name type="scientific">Araneus ventricosus</name>
    <name type="common">Orbweaver spider</name>
    <name type="synonym">Epeira ventricosa</name>
    <dbReference type="NCBI Taxonomy" id="182803"/>
    <lineage>
        <taxon>Eukaryota</taxon>
        <taxon>Metazoa</taxon>
        <taxon>Ecdysozoa</taxon>
        <taxon>Arthropoda</taxon>
        <taxon>Chelicerata</taxon>
        <taxon>Arachnida</taxon>
        <taxon>Araneae</taxon>
        <taxon>Araneomorphae</taxon>
        <taxon>Entelegynae</taxon>
        <taxon>Araneoidea</taxon>
        <taxon>Araneidae</taxon>
        <taxon>Araneus</taxon>
    </lineage>
</organism>
<dbReference type="Proteomes" id="UP000499080">
    <property type="component" value="Unassembled WGS sequence"/>
</dbReference>
<keyword evidence="2" id="KW-1185">Reference proteome</keyword>
<comment type="caution">
    <text evidence="1">The sequence shown here is derived from an EMBL/GenBank/DDBJ whole genome shotgun (WGS) entry which is preliminary data.</text>
</comment>
<name>A0A4Y2AGI1_ARAVE</name>
<protein>
    <submittedName>
        <fullName evidence="1">Uncharacterized protein</fullName>
    </submittedName>
</protein>